<name>A0A4R8GBE2_9FIRM</name>
<protein>
    <recommendedName>
        <fullName evidence="4">PD-(D/E)XK nuclease superfamily protein</fullName>
    </recommendedName>
</protein>
<dbReference type="InterPro" id="IPR011604">
    <property type="entry name" value="PDDEXK-like_dom_sf"/>
</dbReference>
<organism evidence="2 3">
    <name type="scientific">Halanaerobium congolense</name>
    <dbReference type="NCBI Taxonomy" id="54121"/>
    <lineage>
        <taxon>Bacteria</taxon>
        <taxon>Bacillati</taxon>
        <taxon>Bacillota</taxon>
        <taxon>Clostridia</taxon>
        <taxon>Halanaerobiales</taxon>
        <taxon>Halanaerobiaceae</taxon>
        <taxon>Halanaerobium</taxon>
    </lineage>
</organism>
<accession>A0A4R8GBE2</accession>
<keyword evidence="1" id="KW-0378">Hydrolase</keyword>
<comment type="caution">
    <text evidence="2">The sequence shown here is derived from an EMBL/GenBank/DDBJ whole genome shotgun (WGS) entry which is preliminary data.</text>
</comment>
<evidence type="ECO:0000256" key="1">
    <source>
        <dbReference type="ARBA" id="ARBA00022801"/>
    </source>
</evidence>
<evidence type="ECO:0000313" key="2">
    <source>
        <dbReference type="EMBL" id="TDX36961.1"/>
    </source>
</evidence>
<dbReference type="AlphaFoldDB" id="A0A4R8GBE2"/>
<evidence type="ECO:0008006" key="4">
    <source>
        <dbReference type="Google" id="ProtNLM"/>
    </source>
</evidence>
<sequence length="352" mass="41289">MALSLEGLNDLISNQFELNNLLSDFKSQKGINNEKVTFLGINDIASYYWCSKESIFKAKENEIEYFKNAIIDSYIVLDLIQDQKIENLITLGPLEILFRADKIEVDELNNLFIKKGINSPSIDNRSLGYALYKSDDTNSHNEIMIYFGSYNKEREKDTSFICFVDTVEKFLELDNKYQEELVRTKHTDTRSLEEIENGKPLWTKRSYARARGKLLHELNNYKNKYKSFRWHFPWDNYIVTGIPDGIGSNFIYEYKSAKDKYYYHNYIRAIANAQADLYGYFFEKQEKKIETVFMKEGESKKINDKTDIDNASNILNIFKSTLTGNLDHIAPVEWKCKKCDYYDECEVTSLKN</sequence>
<dbReference type="Proteomes" id="UP000295472">
    <property type="component" value="Unassembled WGS sequence"/>
</dbReference>
<dbReference type="EMBL" id="SOEF01000046">
    <property type="protein sequence ID" value="TDX36961.1"/>
    <property type="molecule type" value="Genomic_DNA"/>
</dbReference>
<evidence type="ECO:0000313" key="3">
    <source>
        <dbReference type="Proteomes" id="UP000295472"/>
    </source>
</evidence>
<dbReference type="GO" id="GO:0016787">
    <property type="term" value="F:hydrolase activity"/>
    <property type="evidence" value="ECO:0007669"/>
    <property type="project" value="UniProtKB-KW"/>
</dbReference>
<dbReference type="RefSeq" id="WP_134060156.1">
    <property type="nucleotide sequence ID" value="NZ_SOEF01000046.1"/>
</dbReference>
<dbReference type="GeneID" id="57013877"/>
<dbReference type="Gene3D" id="3.90.320.10">
    <property type="match status" value="1"/>
</dbReference>
<gene>
    <name evidence="2" type="ORF">C7954_14617</name>
</gene>
<proteinExistence type="predicted"/>
<reference evidence="2 3" key="1">
    <citation type="submission" date="2019-03" db="EMBL/GenBank/DDBJ databases">
        <title>Subsurface microbial communities from deep shales in Ohio and West Virginia, USA.</title>
        <authorList>
            <person name="Wrighton K."/>
        </authorList>
    </citation>
    <scope>NUCLEOTIDE SEQUENCE [LARGE SCALE GENOMIC DNA]</scope>
    <source>
        <strain evidence="2 3">DSMZ 11287</strain>
    </source>
</reference>